<organism evidence="1 2">
    <name type="scientific">Aspergillus tanneri</name>
    <dbReference type="NCBI Taxonomy" id="1220188"/>
    <lineage>
        <taxon>Eukaryota</taxon>
        <taxon>Fungi</taxon>
        <taxon>Dikarya</taxon>
        <taxon>Ascomycota</taxon>
        <taxon>Pezizomycotina</taxon>
        <taxon>Eurotiomycetes</taxon>
        <taxon>Eurotiomycetidae</taxon>
        <taxon>Eurotiales</taxon>
        <taxon>Aspergillaceae</taxon>
        <taxon>Aspergillus</taxon>
        <taxon>Aspergillus subgen. Circumdati</taxon>
    </lineage>
</organism>
<proteinExistence type="predicted"/>
<name>A0A4S3JX57_9EURO</name>
<reference evidence="1 2" key="1">
    <citation type="submission" date="2019-03" db="EMBL/GenBank/DDBJ databases">
        <title>The genome sequence of a newly discovered highly antifungal drug resistant Aspergillus species, Aspergillus tanneri NIH 1004.</title>
        <authorList>
            <person name="Mounaud S."/>
            <person name="Singh I."/>
            <person name="Joardar V."/>
            <person name="Pakala S."/>
            <person name="Pakala S."/>
            <person name="Venepally P."/>
            <person name="Hoover J."/>
            <person name="Nierman W."/>
            <person name="Chung J."/>
            <person name="Losada L."/>
        </authorList>
    </citation>
    <scope>NUCLEOTIDE SEQUENCE [LARGE SCALE GENOMIC DNA]</scope>
    <source>
        <strain evidence="1 2">NIH1004</strain>
    </source>
</reference>
<gene>
    <name evidence="1" type="ORF">EYZ11_000418</name>
</gene>
<accession>A0A4S3JX57</accession>
<comment type="caution">
    <text evidence="1">The sequence shown here is derived from an EMBL/GenBank/DDBJ whole genome shotgun (WGS) entry which is preliminary data.</text>
</comment>
<sequence>MWAALSRPTTLELAGQPRSSSMINQAALASPHILDLNWKDHFHMVADLGLKMSHCLAPHSPIPLITQWGLEINLTLNDRHHWLILPVGDTGASLLDEVTSVLKRFG</sequence>
<protein>
    <submittedName>
        <fullName evidence="1">Uncharacterized protein</fullName>
    </submittedName>
</protein>
<evidence type="ECO:0000313" key="1">
    <source>
        <dbReference type="EMBL" id="THD00093.1"/>
    </source>
</evidence>
<evidence type="ECO:0000313" key="2">
    <source>
        <dbReference type="Proteomes" id="UP000308092"/>
    </source>
</evidence>
<dbReference type="VEuPathDB" id="FungiDB:EYZ11_000418"/>
<keyword evidence="2" id="KW-1185">Reference proteome</keyword>
<dbReference type="AlphaFoldDB" id="A0A4S3JX57"/>
<dbReference type="EMBL" id="SOSA01000006">
    <property type="protein sequence ID" value="THD00093.1"/>
    <property type="molecule type" value="Genomic_DNA"/>
</dbReference>
<dbReference type="Proteomes" id="UP000308092">
    <property type="component" value="Unassembled WGS sequence"/>
</dbReference>